<feature type="transmembrane region" description="Helical" evidence="1">
    <location>
        <begin position="31"/>
        <end position="58"/>
    </location>
</feature>
<dbReference type="EMBL" id="UINC01140584">
    <property type="protein sequence ID" value="SVD27818.1"/>
    <property type="molecule type" value="Genomic_DNA"/>
</dbReference>
<keyword evidence="1" id="KW-0472">Membrane</keyword>
<proteinExistence type="predicted"/>
<evidence type="ECO:0000256" key="1">
    <source>
        <dbReference type="SAM" id="Phobius"/>
    </source>
</evidence>
<reference evidence="2" key="1">
    <citation type="submission" date="2018-05" db="EMBL/GenBank/DDBJ databases">
        <authorList>
            <person name="Lanie J.A."/>
            <person name="Ng W.-L."/>
            <person name="Kazmierczak K.M."/>
            <person name="Andrzejewski T.M."/>
            <person name="Davidsen T.M."/>
            <person name="Wayne K.J."/>
            <person name="Tettelin H."/>
            <person name="Glass J.I."/>
            <person name="Rusch D."/>
            <person name="Podicherti R."/>
            <person name="Tsui H.-C.T."/>
            <person name="Winkler M.E."/>
        </authorList>
    </citation>
    <scope>NUCLEOTIDE SEQUENCE</scope>
</reference>
<dbReference type="AlphaFoldDB" id="A0A382U2B8"/>
<sequence>MKKTPLALALVATVLVLLATAVTLFFGRDYFYGGSIAGIVVSVIIPIIAVILIIIVWVQYEKQRTKEFKQVAEEMGFIFYPKGDDMQLRIGVTARLSDFHLFSQGRSRKIRNMLHGVSEQLEVGIFGYQYTTGGGQSSDTVRQSVIYFRSPELNLPQFALRPEYLFHKIGSALGYQDIDFESDQTGVEFSKKYLLQGKDEQKVRELFATEVLGFFEGQDGISTEGGGDQLIFYRRRKRIKPEDVRPFMEEGLEVFRLFASSQPS</sequence>
<organism evidence="2">
    <name type="scientific">marine metagenome</name>
    <dbReference type="NCBI Taxonomy" id="408172"/>
    <lineage>
        <taxon>unclassified sequences</taxon>
        <taxon>metagenomes</taxon>
        <taxon>ecological metagenomes</taxon>
    </lineage>
</organism>
<keyword evidence="1" id="KW-1133">Transmembrane helix</keyword>
<protein>
    <recommendedName>
        <fullName evidence="3">DUF3137 domain-containing protein</fullName>
    </recommendedName>
</protein>
<evidence type="ECO:0008006" key="3">
    <source>
        <dbReference type="Google" id="ProtNLM"/>
    </source>
</evidence>
<accession>A0A382U2B8</accession>
<gene>
    <name evidence="2" type="ORF">METZ01_LOCUS380672</name>
</gene>
<name>A0A382U2B8_9ZZZZ</name>
<evidence type="ECO:0000313" key="2">
    <source>
        <dbReference type="EMBL" id="SVD27818.1"/>
    </source>
</evidence>
<keyword evidence="1" id="KW-0812">Transmembrane</keyword>